<evidence type="ECO:0000256" key="4">
    <source>
        <dbReference type="ARBA" id="ARBA00022692"/>
    </source>
</evidence>
<evidence type="ECO:0000256" key="1">
    <source>
        <dbReference type="ARBA" id="ARBA00004651"/>
    </source>
</evidence>
<dbReference type="InterPro" id="IPR045324">
    <property type="entry name" value="Small_multidrug_res"/>
</dbReference>
<keyword evidence="6 9" id="KW-0472">Membrane</keyword>
<keyword evidence="5 9" id="KW-1133">Transmembrane helix</keyword>
<feature type="transmembrane region" description="Helical" evidence="9">
    <location>
        <begin position="58"/>
        <end position="79"/>
    </location>
</feature>
<dbReference type="AlphaFoldDB" id="A0A286EA37"/>
<sequence>MNHWILLAISIACEILGTTMLKQSDGFTKLLPTLVAMCAFGVAFYLVSLVFRVLPVGIVYAIWSGVGIVATAFIAWVVFGQKPDLPAILGMAMIIGGVVVINLFSKTGH</sequence>
<evidence type="ECO:0000256" key="2">
    <source>
        <dbReference type="ARBA" id="ARBA00022448"/>
    </source>
</evidence>
<dbReference type="Proteomes" id="UP000219669">
    <property type="component" value="Unassembled WGS sequence"/>
</dbReference>
<evidence type="ECO:0000313" key="11">
    <source>
        <dbReference type="Proteomes" id="UP000219669"/>
    </source>
</evidence>
<dbReference type="FunFam" id="1.10.3730.20:FF:000001">
    <property type="entry name" value="Quaternary ammonium compound resistance transporter SugE"/>
    <property type="match status" value="1"/>
</dbReference>
<keyword evidence="11" id="KW-1185">Reference proteome</keyword>
<keyword evidence="2" id="KW-0813">Transport</keyword>
<protein>
    <submittedName>
        <fullName evidence="10">Small multidrug resistance pump</fullName>
    </submittedName>
</protein>
<evidence type="ECO:0000256" key="9">
    <source>
        <dbReference type="SAM" id="Phobius"/>
    </source>
</evidence>
<proteinExistence type="inferred from homology"/>
<dbReference type="EMBL" id="OCNF01000006">
    <property type="protein sequence ID" value="SOD67746.1"/>
    <property type="molecule type" value="Genomic_DNA"/>
</dbReference>
<evidence type="ECO:0000256" key="7">
    <source>
        <dbReference type="ARBA" id="ARBA00038032"/>
    </source>
</evidence>
<dbReference type="InterPro" id="IPR037185">
    <property type="entry name" value="EmrE-like"/>
</dbReference>
<evidence type="ECO:0000256" key="3">
    <source>
        <dbReference type="ARBA" id="ARBA00022475"/>
    </source>
</evidence>
<dbReference type="Pfam" id="PF00893">
    <property type="entry name" value="Multi_Drug_Res"/>
    <property type="match status" value="1"/>
</dbReference>
<dbReference type="GO" id="GO:1990961">
    <property type="term" value="P:xenobiotic detoxification by transmembrane export across the plasma membrane"/>
    <property type="evidence" value="ECO:0007669"/>
    <property type="project" value="UniProtKB-ARBA"/>
</dbReference>
<dbReference type="OrthoDB" id="9808638at2"/>
<dbReference type="GO" id="GO:0005886">
    <property type="term" value="C:plasma membrane"/>
    <property type="evidence" value="ECO:0007669"/>
    <property type="project" value="UniProtKB-SubCell"/>
</dbReference>
<dbReference type="PANTHER" id="PTHR30561">
    <property type="entry name" value="SMR FAMILY PROTON-DEPENDENT DRUG EFFLUX TRANSPORTER SUGE"/>
    <property type="match status" value="1"/>
</dbReference>
<evidence type="ECO:0000313" key="10">
    <source>
        <dbReference type="EMBL" id="SOD67746.1"/>
    </source>
</evidence>
<dbReference type="GO" id="GO:0031460">
    <property type="term" value="P:glycine betaine transport"/>
    <property type="evidence" value="ECO:0007669"/>
    <property type="project" value="TreeGrafter"/>
</dbReference>
<comment type="subcellular location">
    <subcellularLocation>
        <location evidence="1 8">Cell membrane</location>
        <topology evidence="1 8">Multi-pass membrane protein</topology>
    </subcellularLocation>
</comment>
<dbReference type="InterPro" id="IPR000390">
    <property type="entry name" value="Small_drug/metabolite_transptr"/>
</dbReference>
<reference evidence="10 11" key="1">
    <citation type="submission" date="2017-09" db="EMBL/GenBank/DDBJ databases">
        <authorList>
            <person name="Ehlers B."/>
            <person name="Leendertz F.H."/>
        </authorList>
    </citation>
    <scope>NUCLEOTIDE SEQUENCE [LARGE SCALE GENOMIC DNA]</scope>
    <source>
        <strain evidence="10 11">DSM 16848</strain>
    </source>
</reference>
<dbReference type="Gene3D" id="1.10.3730.20">
    <property type="match status" value="1"/>
</dbReference>
<gene>
    <name evidence="10" type="ORF">SAMN02746062_01018</name>
</gene>
<organism evidence="10 11">
    <name type="scientific">Alysiella filiformis DSM 16848</name>
    <dbReference type="NCBI Taxonomy" id="1120981"/>
    <lineage>
        <taxon>Bacteria</taxon>
        <taxon>Pseudomonadati</taxon>
        <taxon>Pseudomonadota</taxon>
        <taxon>Betaproteobacteria</taxon>
        <taxon>Neisseriales</taxon>
        <taxon>Neisseriaceae</taxon>
        <taxon>Alysiella</taxon>
    </lineage>
</organism>
<name>A0A286EA37_9NEIS</name>
<dbReference type="GO" id="GO:0015297">
    <property type="term" value="F:antiporter activity"/>
    <property type="evidence" value="ECO:0007669"/>
    <property type="project" value="TreeGrafter"/>
</dbReference>
<keyword evidence="4 8" id="KW-0812">Transmembrane</keyword>
<dbReference type="SUPFAM" id="SSF103481">
    <property type="entry name" value="Multidrug resistance efflux transporter EmrE"/>
    <property type="match status" value="1"/>
</dbReference>
<dbReference type="GO" id="GO:0015220">
    <property type="term" value="F:choline transmembrane transporter activity"/>
    <property type="evidence" value="ECO:0007669"/>
    <property type="project" value="TreeGrafter"/>
</dbReference>
<keyword evidence="3" id="KW-1003">Cell membrane</keyword>
<feature type="transmembrane region" description="Helical" evidence="9">
    <location>
        <begin position="85"/>
        <end position="104"/>
    </location>
</feature>
<dbReference type="GO" id="GO:0015199">
    <property type="term" value="F:amino-acid betaine transmembrane transporter activity"/>
    <property type="evidence" value="ECO:0007669"/>
    <property type="project" value="TreeGrafter"/>
</dbReference>
<evidence type="ECO:0000256" key="5">
    <source>
        <dbReference type="ARBA" id="ARBA00022989"/>
    </source>
</evidence>
<evidence type="ECO:0000256" key="6">
    <source>
        <dbReference type="ARBA" id="ARBA00023136"/>
    </source>
</evidence>
<dbReference type="PANTHER" id="PTHR30561:SF1">
    <property type="entry name" value="MULTIDRUG TRANSPORTER EMRE"/>
    <property type="match status" value="1"/>
</dbReference>
<evidence type="ECO:0000256" key="8">
    <source>
        <dbReference type="RuleBase" id="RU003942"/>
    </source>
</evidence>
<accession>A0A286EA37</accession>
<comment type="similarity">
    <text evidence="7 8">Belongs to the drug/metabolite transporter (DMT) superfamily. Small multidrug resistance (SMR) (TC 2.A.7.1) family.</text>
</comment>
<dbReference type="RefSeq" id="WP_034291135.1">
    <property type="nucleotide sequence ID" value="NZ_CP083931.1"/>
</dbReference>
<feature type="transmembrane region" description="Helical" evidence="9">
    <location>
        <begin position="33"/>
        <end position="51"/>
    </location>
</feature>